<accession>A0A8H4W1H6</accession>
<dbReference type="AlphaFoldDB" id="A0A8H4W1H6"/>
<protein>
    <submittedName>
        <fullName evidence="1">Uncharacterized protein</fullName>
    </submittedName>
</protein>
<dbReference type="Proteomes" id="UP000566819">
    <property type="component" value="Unassembled WGS sequence"/>
</dbReference>
<organism evidence="1 2">
    <name type="scientific">Cudoniella acicularis</name>
    <dbReference type="NCBI Taxonomy" id="354080"/>
    <lineage>
        <taxon>Eukaryota</taxon>
        <taxon>Fungi</taxon>
        <taxon>Dikarya</taxon>
        <taxon>Ascomycota</taxon>
        <taxon>Pezizomycotina</taxon>
        <taxon>Leotiomycetes</taxon>
        <taxon>Helotiales</taxon>
        <taxon>Tricladiaceae</taxon>
        <taxon>Cudoniella</taxon>
    </lineage>
</organism>
<gene>
    <name evidence="1" type="ORF">G7Y89_g7948</name>
</gene>
<sequence>MQHFHEYQRRIDSPIKHLRDFVVNLLTSCRKVEVSERRSPCPPGVDNIKASILPLMGEVFDFQTSTCIDGGWKLRYAAVDPFALLLRRLGRPEGLHPKRLKFWYIASLLSRLAGTIKLIAVDLAKPPLIRVITAIVPINVSWYNSPGLRNIYICELHDAPACLIDQTREMQNDRHSTVLKVVS</sequence>
<keyword evidence="2" id="KW-1185">Reference proteome</keyword>
<proteinExistence type="predicted"/>
<reference evidence="1 2" key="1">
    <citation type="submission" date="2020-03" db="EMBL/GenBank/DDBJ databases">
        <title>Draft Genome Sequence of Cudoniella acicularis.</title>
        <authorList>
            <person name="Buettner E."/>
            <person name="Kellner H."/>
        </authorList>
    </citation>
    <scope>NUCLEOTIDE SEQUENCE [LARGE SCALE GENOMIC DNA]</scope>
    <source>
        <strain evidence="1 2">DSM 108380</strain>
    </source>
</reference>
<evidence type="ECO:0000313" key="2">
    <source>
        <dbReference type="Proteomes" id="UP000566819"/>
    </source>
</evidence>
<dbReference type="EMBL" id="JAAMPI010000578">
    <property type="protein sequence ID" value="KAF4630192.1"/>
    <property type="molecule type" value="Genomic_DNA"/>
</dbReference>
<comment type="caution">
    <text evidence="1">The sequence shown here is derived from an EMBL/GenBank/DDBJ whole genome shotgun (WGS) entry which is preliminary data.</text>
</comment>
<evidence type="ECO:0000313" key="1">
    <source>
        <dbReference type="EMBL" id="KAF4630192.1"/>
    </source>
</evidence>
<name>A0A8H4W1H6_9HELO</name>